<dbReference type="InterPro" id="IPR046373">
    <property type="entry name" value="Acyl-CoA_Oxase/DH_mid-dom_sf"/>
</dbReference>
<dbReference type="InterPro" id="IPR036250">
    <property type="entry name" value="AcylCo_DH-like_C"/>
</dbReference>
<dbReference type="Pfam" id="PF02770">
    <property type="entry name" value="Acyl-CoA_dh_M"/>
    <property type="match status" value="1"/>
</dbReference>
<feature type="domain" description="Acyl-CoA dehydrogenase/oxidase C-terminal" evidence="7">
    <location>
        <begin position="250"/>
        <end position="405"/>
    </location>
</feature>
<comment type="caution">
    <text evidence="10">The sequence shown here is derived from an EMBL/GenBank/DDBJ whole genome shotgun (WGS) entry which is preliminary data.</text>
</comment>
<keyword evidence="4 6" id="KW-0274">FAD</keyword>
<evidence type="ECO:0000259" key="8">
    <source>
        <dbReference type="Pfam" id="PF02770"/>
    </source>
</evidence>
<protein>
    <submittedName>
        <fullName evidence="10">Acyl-CoA dehydrogenase</fullName>
    </submittedName>
</protein>
<dbReference type="GO" id="GO:0005886">
    <property type="term" value="C:plasma membrane"/>
    <property type="evidence" value="ECO:0007669"/>
    <property type="project" value="TreeGrafter"/>
</dbReference>
<dbReference type="Gene3D" id="1.10.540.10">
    <property type="entry name" value="Acyl-CoA dehydrogenase/oxidase, N-terminal domain"/>
    <property type="match status" value="1"/>
</dbReference>
<evidence type="ECO:0000313" key="10">
    <source>
        <dbReference type="EMBL" id="TXS95166.1"/>
    </source>
</evidence>
<organism evidence="10 11">
    <name type="scientific">Parahaliea aestuarii</name>
    <dbReference type="NCBI Taxonomy" id="1852021"/>
    <lineage>
        <taxon>Bacteria</taxon>
        <taxon>Pseudomonadati</taxon>
        <taxon>Pseudomonadota</taxon>
        <taxon>Gammaproteobacteria</taxon>
        <taxon>Cellvibrionales</taxon>
        <taxon>Halieaceae</taxon>
        <taxon>Parahaliea</taxon>
    </lineage>
</organism>
<dbReference type="OrthoDB" id="6138585at2"/>
<dbReference type="Proteomes" id="UP000321933">
    <property type="component" value="Unassembled WGS sequence"/>
</dbReference>
<evidence type="ECO:0000259" key="7">
    <source>
        <dbReference type="Pfam" id="PF00441"/>
    </source>
</evidence>
<dbReference type="InterPro" id="IPR009075">
    <property type="entry name" value="AcylCo_DH/oxidase_C"/>
</dbReference>
<evidence type="ECO:0000256" key="1">
    <source>
        <dbReference type="ARBA" id="ARBA00001974"/>
    </source>
</evidence>
<dbReference type="InterPro" id="IPR009100">
    <property type="entry name" value="AcylCoA_DH/oxidase_NM_dom_sf"/>
</dbReference>
<evidence type="ECO:0000313" key="11">
    <source>
        <dbReference type="Proteomes" id="UP000321933"/>
    </source>
</evidence>
<accession>A0A5C9A378</accession>
<dbReference type="SUPFAM" id="SSF47203">
    <property type="entry name" value="Acyl-CoA dehydrogenase C-terminal domain-like"/>
    <property type="match status" value="1"/>
</dbReference>
<dbReference type="AlphaFoldDB" id="A0A5C9A378"/>
<dbReference type="Gene3D" id="2.40.110.10">
    <property type="entry name" value="Butyryl-CoA Dehydrogenase, subunit A, domain 2"/>
    <property type="match status" value="1"/>
</dbReference>
<comment type="cofactor">
    <cofactor evidence="1 6">
        <name>FAD</name>
        <dbReference type="ChEBI" id="CHEBI:57692"/>
    </cofactor>
</comment>
<gene>
    <name evidence="10" type="ORF">FVW59_03655</name>
</gene>
<dbReference type="Pfam" id="PF02771">
    <property type="entry name" value="Acyl-CoA_dh_N"/>
    <property type="match status" value="1"/>
</dbReference>
<keyword evidence="3 6" id="KW-0285">Flavoprotein</keyword>
<evidence type="ECO:0000256" key="4">
    <source>
        <dbReference type="ARBA" id="ARBA00022827"/>
    </source>
</evidence>
<feature type="domain" description="Acyl-CoA oxidase/dehydrogenase middle" evidence="8">
    <location>
        <begin position="144"/>
        <end position="238"/>
    </location>
</feature>
<dbReference type="EMBL" id="VRYZ01000001">
    <property type="protein sequence ID" value="TXS95166.1"/>
    <property type="molecule type" value="Genomic_DNA"/>
</dbReference>
<dbReference type="InterPro" id="IPR037069">
    <property type="entry name" value="AcylCoA_DH/ox_N_sf"/>
</dbReference>
<dbReference type="GO" id="GO:0050660">
    <property type="term" value="F:flavin adenine dinucleotide binding"/>
    <property type="evidence" value="ECO:0007669"/>
    <property type="project" value="InterPro"/>
</dbReference>
<keyword evidence="11" id="KW-1185">Reference proteome</keyword>
<dbReference type="PANTHER" id="PTHR43292:SF3">
    <property type="entry name" value="ACYL-COA DEHYDROGENASE FADE29"/>
    <property type="match status" value="1"/>
</dbReference>
<proteinExistence type="inferred from homology"/>
<dbReference type="GO" id="GO:0016627">
    <property type="term" value="F:oxidoreductase activity, acting on the CH-CH group of donors"/>
    <property type="evidence" value="ECO:0007669"/>
    <property type="project" value="InterPro"/>
</dbReference>
<reference evidence="10 11" key="1">
    <citation type="submission" date="2019-08" db="EMBL/GenBank/DDBJ databases">
        <title>Parahaliea maris sp. nov., isolated from the surface seawater.</title>
        <authorList>
            <person name="Liu Y."/>
        </authorList>
    </citation>
    <scope>NUCLEOTIDE SEQUENCE [LARGE SCALE GENOMIC DNA]</scope>
    <source>
        <strain evidence="10 11">S2-26</strain>
    </source>
</reference>
<dbReference type="InterPro" id="IPR013786">
    <property type="entry name" value="AcylCoA_DH/ox_N"/>
</dbReference>
<feature type="domain" description="Acyl-CoA dehydrogenase/oxidase N-terminal" evidence="9">
    <location>
        <begin position="18"/>
        <end position="140"/>
    </location>
</feature>
<evidence type="ECO:0000256" key="6">
    <source>
        <dbReference type="RuleBase" id="RU362125"/>
    </source>
</evidence>
<dbReference type="FunFam" id="2.40.110.10:FF:000011">
    <property type="entry name" value="Acyl-CoA dehydrogenase FadE34"/>
    <property type="match status" value="1"/>
</dbReference>
<dbReference type="PANTHER" id="PTHR43292">
    <property type="entry name" value="ACYL-COA DEHYDROGENASE"/>
    <property type="match status" value="1"/>
</dbReference>
<dbReference type="SUPFAM" id="SSF56645">
    <property type="entry name" value="Acyl-CoA dehydrogenase NM domain-like"/>
    <property type="match status" value="1"/>
</dbReference>
<evidence type="ECO:0000256" key="3">
    <source>
        <dbReference type="ARBA" id="ARBA00022630"/>
    </source>
</evidence>
<evidence type="ECO:0000256" key="2">
    <source>
        <dbReference type="ARBA" id="ARBA00009347"/>
    </source>
</evidence>
<dbReference type="Gene3D" id="1.20.140.10">
    <property type="entry name" value="Butyryl-CoA Dehydrogenase, subunit A, domain 3"/>
    <property type="match status" value="1"/>
</dbReference>
<name>A0A5C9A378_9GAMM</name>
<evidence type="ECO:0000256" key="5">
    <source>
        <dbReference type="ARBA" id="ARBA00023002"/>
    </source>
</evidence>
<dbReference type="InterPro" id="IPR052161">
    <property type="entry name" value="Mycobact_Acyl-CoA_DH"/>
</dbReference>
<dbReference type="Pfam" id="PF00441">
    <property type="entry name" value="Acyl-CoA_dh_1"/>
    <property type="match status" value="1"/>
</dbReference>
<dbReference type="InterPro" id="IPR006091">
    <property type="entry name" value="Acyl-CoA_Oxase/DH_mid-dom"/>
</dbReference>
<sequence>MLAHYVLPTTGDIATVEQLETFRTEVRQWLQDNCPESQRSLASPEEQYWGGRRGQFASEDARLWFERMRERGWTAPEWPQAYGGGGLDPQEARILKEEMKRIRARTPLYSLGIWMLGPALLEYGNEAQKQEHIRAIVNGEIRWCQGYSEPGSGSDLASLQTRAEDMGDHYLVNGSKIWTTNADKSDWIFCLVRTDPVAKKQEGISFLLIDMASPGVSVTPIELISGESEFCQTFFDNVKVPKENLVGELNKGWSIAKALLVHERKLMSEMGSDSPREQVPPTVAAREYLAFRDGKIADAQLRSDLVDYEMQMQAIALTHFRTFEERAAKVQSAAPLVMKYAGTEAEKIKSELLLAIMGSRGLGWEGEGFSASELDTLRLWAMSKAMTIAGGTSEVQLNVIAKNVLQLPQS</sequence>
<keyword evidence="5 6" id="KW-0560">Oxidoreductase</keyword>
<evidence type="ECO:0000259" key="9">
    <source>
        <dbReference type="Pfam" id="PF02771"/>
    </source>
</evidence>
<comment type="similarity">
    <text evidence="2 6">Belongs to the acyl-CoA dehydrogenase family.</text>
</comment>